<reference evidence="3 6" key="1">
    <citation type="submission" date="2021-06" db="EMBL/GenBank/DDBJ databases">
        <title>Collection of gut derived symbiotic bacterial strains cultured from healthy donors.</title>
        <authorList>
            <person name="Lin H."/>
            <person name="Littmann E."/>
            <person name="Pamer E.G."/>
        </authorList>
    </citation>
    <scope>NUCLEOTIDE SEQUENCE</scope>
    <source>
        <strain evidence="4 6">MSK.21.70</strain>
        <strain evidence="3">MSK.21.82</strain>
    </source>
</reference>
<organism evidence="3 5">
    <name type="scientific">Catenibacterium mitsuokai</name>
    <dbReference type="NCBI Taxonomy" id="100886"/>
    <lineage>
        <taxon>Bacteria</taxon>
        <taxon>Bacillati</taxon>
        <taxon>Bacillota</taxon>
        <taxon>Erysipelotrichia</taxon>
        <taxon>Erysipelotrichales</taxon>
        <taxon>Coprobacillaceae</taxon>
        <taxon>Catenibacterium</taxon>
    </lineage>
</organism>
<gene>
    <name evidence="3" type="ORF">KSV97_06680</name>
    <name evidence="4" type="ORF">KSW06_06720</name>
</gene>
<dbReference type="AlphaFoldDB" id="A0AAW4MTX9"/>
<name>A0AAW4MTX9_9FIRM</name>
<dbReference type="InterPro" id="IPR023210">
    <property type="entry name" value="NADP_OxRdtase_dom"/>
</dbReference>
<keyword evidence="1" id="KW-0560">Oxidoreductase</keyword>
<accession>A0AAW4MTX9</accession>
<evidence type="ECO:0000313" key="3">
    <source>
        <dbReference type="EMBL" id="MBV3382909.1"/>
    </source>
</evidence>
<keyword evidence="6" id="KW-1185">Reference proteome</keyword>
<evidence type="ECO:0000313" key="5">
    <source>
        <dbReference type="Proteomes" id="UP001196408"/>
    </source>
</evidence>
<dbReference type="PANTHER" id="PTHR43364:SF4">
    <property type="entry name" value="NAD(P)-LINKED OXIDOREDUCTASE SUPERFAMILY PROTEIN"/>
    <property type="match status" value="1"/>
</dbReference>
<sequence length="323" mass="36526">MKYTQIGSLKVSKACLGCMGFGDASQGMHSWTLPYEDSKKIIFHALESGINFFDTAMAYQSGTSEEYLGRAIKEYGHREDVIIATKYTPKSDDSIDSRTYLTECLNNSLRRLQTDYIDLYIMHMWDYQTPIEETLEILNDFIKEGKIKEIGISNCFAYQLAMANTIAKERGLQGFASVQGHYNLIFREEEREMKRYCDEQGIAMTPYSALASGRLAKHPGETSQRLEKDTYAKGKYDASSDLDLKIIQRVEELASKHHVSMSEVSLSWLMSKVASPVVGATKLKHVDTAVLATELELSEEEKQYLEEPYQPHALVGVMATNTK</sequence>
<dbReference type="PANTHER" id="PTHR43364">
    <property type="entry name" value="NADH-SPECIFIC METHYLGLYOXAL REDUCTASE-RELATED"/>
    <property type="match status" value="1"/>
</dbReference>
<evidence type="ECO:0000313" key="6">
    <source>
        <dbReference type="Proteomes" id="UP001197492"/>
    </source>
</evidence>
<evidence type="ECO:0000259" key="2">
    <source>
        <dbReference type="Pfam" id="PF00248"/>
    </source>
</evidence>
<dbReference type="Pfam" id="PF00248">
    <property type="entry name" value="Aldo_ket_red"/>
    <property type="match status" value="1"/>
</dbReference>
<protein>
    <submittedName>
        <fullName evidence="3">Aldo/keto reductase</fullName>
    </submittedName>
</protein>
<dbReference type="RefSeq" id="WP_217747716.1">
    <property type="nucleotide sequence ID" value="NZ_JAHOEB010000034.1"/>
</dbReference>
<comment type="caution">
    <text evidence="3">The sequence shown here is derived from an EMBL/GenBank/DDBJ whole genome shotgun (WGS) entry which is preliminary data.</text>
</comment>
<dbReference type="GO" id="GO:0016491">
    <property type="term" value="F:oxidoreductase activity"/>
    <property type="evidence" value="ECO:0007669"/>
    <property type="project" value="UniProtKB-KW"/>
</dbReference>
<dbReference type="CDD" id="cd19079">
    <property type="entry name" value="AKR_EcYajO-like"/>
    <property type="match status" value="1"/>
</dbReference>
<dbReference type="InterPro" id="IPR050523">
    <property type="entry name" value="AKR_Detox_Biosynth"/>
</dbReference>
<feature type="domain" description="NADP-dependent oxidoreductase" evidence="2">
    <location>
        <begin position="19"/>
        <end position="307"/>
    </location>
</feature>
<dbReference type="FunFam" id="3.20.20.100:FF:000004">
    <property type="entry name" value="Oxidoreductase, aldo/keto reductase"/>
    <property type="match status" value="1"/>
</dbReference>
<dbReference type="Proteomes" id="UP001196408">
    <property type="component" value="Unassembled WGS sequence"/>
</dbReference>
<dbReference type="GO" id="GO:0005829">
    <property type="term" value="C:cytosol"/>
    <property type="evidence" value="ECO:0007669"/>
    <property type="project" value="UniProtKB-ARBA"/>
</dbReference>
<dbReference type="EMBL" id="JAHOEF010000036">
    <property type="protein sequence ID" value="MBV3382909.1"/>
    <property type="molecule type" value="Genomic_DNA"/>
</dbReference>
<evidence type="ECO:0000313" key="4">
    <source>
        <dbReference type="EMBL" id="MBV3392947.1"/>
    </source>
</evidence>
<dbReference type="Proteomes" id="UP001197492">
    <property type="component" value="Unassembled WGS sequence"/>
</dbReference>
<evidence type="ECO:0000256" key="1">
    <source>
        <dbReference type="ARBA" id="ARBA00023002"/>
    </source>
</evidence>
<dbReference type="EMBL" id="JAHOEL010000036">
    <property type="protein sequence ID" value="MBV3392947.1"/>
    <property type="molecule type" value="Genomic_DNA"/>
</dbReference>
<proteinExistence type="predicted"/>